<dbReference type="Gene3D" id="1.20.1280.140">
    <property type="match status" value="1"/>
</dbReference>
<protein>
    <submittedName>
        <fullName evidence="2">Uncharacterized protein</fullName>
    </submittedName>
</protein>
<dbReference type="AlphaFoldDB" id="A0A8H4QRY1"/>
<keyword evidence="3" id="KW-1185">Reference proteome</keyword>
<gene>
    <name evidence="2" type="ORF">D9613_008377</name>
</gene>
<dbReference type="InterPro" id="IPR021054">
    <property type="entry name" value="Cell_wall_mannoprotein_1"/>
</dbReference>
<dbReference type="GO" id="GO:0005576">
    <property type="term" value="C:extracellular region"/>
    <property type="evidence" value="ECO:0007669"/>
    <property type="project" value="TreeGrafter"/>
</dbReference>
<comment type="caution">
    <text evidence="2">The sequence shown here is derived from an EMBL/GenBank/DDBJ whole genome shotgun (WGS) entry which is preliminary data.</text>
</comment>
<accession>A0A8H4QRY1</accession>
<dbReference type="EMBL" id="JAACJL010000031">
    <property type="protein sequence ID" value="KAF4616310.1"/>
    <property type="molecule type" value="Genomic_DNA"/>
</dbReference>
<dbReference type="Pfam" id="PF12296">
    <property type="entry name" value="HsbA"/>
    <property type="match status" value="1"/>
</dbReference>
<reference evidence="2 3" key="1">
    <citation type="submission" date="2019-12" db="EMBL/GenBank/DDBJ databases">
        <authorList>
            <person name="Floudas D."/>
            <person name="Bentzer J."/>
            <person name="Ahren D."/>
            <person name="Johansson T."/>
            <person name="Persson P."/>
            <person name="Tunlid A."/>
        </authorList>
    </citation>
    <scope>NUCLEOTIDE SEQUENCE [LARGE SCALE GENOMIC DNA]</scope>
    <source>
        <strain evidence="2 3">CBS 102.39</strain>
    </source>
</reference>
<dbReference type="Proteomes" id="UP000521872">
    <property type="component" value="Unassembled WGS sequence"/>
</dbReference>
<keyword evidence="1" id="KW-0732">Signal</keyword>
<evidence type="ECO:0000256" key="1">
    <source>
        <dbReference type="SAM" id="SignalP"/>
    </source>
</evidence>
<dbReference type="PANTHER" id="PTHR38123:SF1">
    <property type="entry name" value="HYDROPHOBIC SURFACE BINDING PROTEIN"/>
    <property type="match status" value="1"/>
</dbReference>
<dbReference type="PANTHER" id="PTHR38123">
    <property type="entry name" value="CELL WALL SERINE-THREONINE-RICH GALACTOMANNOPROTEIN MP1 (AFU_ORTHOLOGUE AFUA_4G03240)"/>
    <property type="match status" value="1"/>
</dbReference>
<evidence type="ECO:0000313" key="3">
    <source>
        <dbReference type="Proteomes" id="UP000521872"/>
    </source>
</evidence>
<proteinExistence type="predicted"/>
<feature type="signal peptide" evidence="1">
    <location>
        <begin position="1"/>
        <end position="19"/>
    </location>
</feature>
<organism evidence="2 3">
    <name type="scientific">Agrocybe pediades</name>
    <dbReference type="NCBI Taxonomy" id="84607"/>
    <lineage>
        <taxon>Eukaryota</taxon>
        <taxon>Fungi</taxon>
        <taxon>Dikarya</taxon>
        <taxon>Basidiomycota</taxon>
        <taxon>Agaricomycotina</taxon>
        <taxon>Agaricomycetes</taxon>
        <taxon>Agaricomycetidae</taxon>
        <taxon>Agaricales</taxon>
        <taxon>Agaricineae</taxon>
        <taxon>Strophariaceae</taxon>
        <taxon>Agrocybe</taxon>
    </lineage>
</organism>
<feature type="chain" id="PRO_5034133869" evidence="1">
    <location>
        <begin position="20"/>
        <end position="180"/>
    </location>
</feature>
<name>A0A8H4QRY1_9AGAR</name>
<sequence length="180" mass="18613">MKFQSSLIVLASLLSAALSATVANVIADVHNISTQITTFDNAINAFPNTGGSLVAALAIHTDAVNLRAAIDKGTSDVVSIPKRFSQADGTTILNIVKGFEPTLLDALKAIVAKKPAFQALPVGGITALFKQDLINLNASTSKFETQLIASVPSNLVASVKAIKATIDAGFANANAGYHQP</sequence>
<evidence type="ECO:0000313" key="2">
    <source>
        <dbReference type="EMBL" id="KAF4616310.1"/>
    </source>
</evidence>